<proteinExistence type="predicted"/>
<dbReference type="STRING" id="1077936.SAMN05421545_3844"/>
<keyword evidence="1" id="KW-0732">Signal</keyword>
<dbReference type="EMBL" id="FTNM01000007">
    <property type="protein sequence ID" value="SIR48227.1"/>
    <property type="molecule type" value="Genomic_DNA"/>
</dbReference>
<evidence type="ECO:0000313" key="4">
    <source>
        <dbReference type="Proteomes" id="UP000185924"/>
    </source>
</evidence>
<reference evidence="4" key="1">
    <citation type="submission" date="2017-01" db="EMBL/GenBank/DDBJ databases">
        <authorList>
            <person name="Varghese N."/>
            <person name="Submissions S."/>
        </authorList>
    </citation>
    <scope>NUCLEOTIDE SEQUENCE [LARGE SCALE GENOMIC DNA]</scope>
    <source>
        <strain evidence="4">DM9</strain>
    </source>
</reference>
<feature type="domain" description="DUF6089" evidence="2">
    <location>
        <begin position="39"/>
        <end position="256"/>
    </location>
</feature>
<dbReference type="Gene3D" id="2.40.160.20">
    <property type="match status" value="1"/>
</dbReference>
<evidence type="ECO:0000259" key="2">
    <source>
        <dbReference type="Pfam" id="PF19573"/>
    </source>
</evidence>
<protein>
    <submittedName>
        <fullName evidence="3">Outer membrane protein beta-barrel domain-containing protein</fullName>
    </submittedName>
</protein>
<feature type="chain" id="PRO_5012252843" evidence="1">
    <location>
        <begin position="30"/>
        <end position="268"/>
    </location>
</feature>
<dbReference type="InterPro" id="IPR045743">
    <property type="entry name" value="DUF6089"/>
</dbReference>
<dbReference type="Proteomes" id="UP000185924">
    <property type="component" value="Unassembled WGS sequence"/>
</dbReference>
<keyword evidence="4" id="KW-1185">Reference proteome</keyword>
<gene>
    <name evidence="3" type="ORF">SAMN05421545_3844</name>
</gene>
<sequence length="268" mass="30423">MILNTFRQTLLICVLLQIGSVFLCNTAKAQLQQIKPVTTSEIGAGIGGANYVGEISPNYRFLNNQPAMTIFYRHDISAPITLKAAFMGSHRIFNDKAFKDESQNLPHHDWRDTELKLSMLEFSLGIEYNFLDYYEDVRKPHRVSPYFFVGAALLNFNHQLTRQGDVMEPFDNKFAVTIPFGVGVKYALSKHWNLGLEFGPRFMFTDNLDYLQESGSGLLATDLGASSSKAYANPFDKDMYFYNGISLSYTLYRLNCPPVYKRKAGILD</sequence>
<name>A0A1N7BA78_9BACT</name>
<dbReference type="Pfam" id="PF19573">
    <property type="entry name" value="DUF6089"/>
    <property type="match status" value="1"/>
</dbReference>
<dbReference type="InterPro" id="IPR011250">
    <property type="entry name" value="OMP/PagP_B-barrel"/>
</dbReference>
<feature type="signal peptide" evidence="1">
    <location>
        <begin position="1"/>
        <end position="29"/>
    </location>
</feature>
<dbReference type="OrthoDB" id="654178at2"/>
<dbReference type="SUPFAM" id="SSF56925">
    <property type="entry name" value="OMPA-like"/>
    <property type="match status" value="1"/>
</dbReference>
<evidence type="ECO:0000256" key="1">
    <source>
        <dbReference type="SAM" id="SignalP"/>
    </source>
</evidence>
<evidence type="ECO:0000313" key="3">
    <source>
        <dbReference type="EMBL" id="SIR48227.1"/>
    </source>
</evidence>
<organism evidence="3 4">
    <name type="scientific">Pontibacter lucknowensis</name>
    <dbReference type="NCBI Taxonomy" id="1077936"/>
    <lineage>
        <taxon>Bacteria</taxon>
        <taxon>Pseudomonadati</taxon>
        <taxon>Bacteroidota</taxon>
        <taxon>Cytophagia</taxon>
        <taxon>Cytophagales</taxon>
        <taxon>Hymenobacteraceae</taxon>
        <taxon>Pontibacter</taxon>
    </lineage>
</organism>
<accession>A0A1N7BA78</accession>
<dbReference type="AlphaFoldDB" id="A0A1N7BA78"/>